<feature type="region of interest" description="Disordered" evidence="2">
    <location>
        <begin position="160"/>
        <end position="216"/>
    </location>
</feature>
<dbReference type="EMBL" id="BJHW01000001">
    <property type="protein sequence ID" value="GDY52242.1"/>
    <property type="molecule type" value="Genomic_DNA"/>
</dbReference>
<gene>
    <name evidence="4" type="ORF">SVIO_028650</name>
</gene>
<feature type="region of interest" description="Disordered" evidence="2">
    <location>
        <begin position="246"/>
        <end position="271"/>
    </location>
</feature>
<dbReference type="InterPro" id="IPR013762">
    <property type="entry name" value="Integrase-like_cat_sf"/>
</dbReference>
<keyword evidence="5" id="KW-1185">Reference proteome</keyword>
<dbReference type="AlphaFoldDB" id="A0A4D4KU66"/>
<dbReference type="Gene3D" id="1.10.443.10">
    <property type="entry name" value="Intergrase catalytic core"/>
    <property type="match status" value="1"/>
</dbReference>
<evidence type="ECO:0000259" key="3">
    <source>
        <dbReference type="PROSITE" id="PS51898"/>
    </source>
</evidence>
<dbReference type="SUPFAM" id="SSF56349">
    <property type="entry name" value="DNA breaking-rejoining enzymes"/>
    <property type="match status" value="1"/>
</dbReference>
<dbReference type="InterPro" id="IPR011010">
    <property type="entry name" value="DNA_brk_join_enz"/>
</dbReference>
<dbReference type="PROSITE" id="PS51898">
    <property type="entry name" value="TYR_RECOMBINASE"/>
    <property type="match status" value="1"/>
</dbReference>
<feature type="compositionally biased region" description="Pro residues" evidence="2">
    <location>
        <begin position="190"/>
        <end position="211"/>
    </location>
</feature>
<proteinExistence type="predicted"/>
<organism evidence="4 5">
    <name type="scientific">Streptomyces violaceusniger</name>
    <dbReference type="NCBI Taxonomy" id="68280"/>
    <lineage>
        <taxon>Bacteria</taxon>
        <taxon>Bacillati</taxon>
        <taxon>Actinomycetota</taxon>
        <taxon>Actinomycetes</taxon>
        <taxon>Kitasatosporales</taxon>
        <taxon>Streptomycetaceae</taxon>
        <taxon>Streptomyces</taxon>
        <taxon>Streptomyces violaceusniger group</taxon>
    </lineage>
</organism>
<dbReference type="Pfam" id="PF00589">
    <property type="entry name" value="Phage_integrase"/>
    <property type="match status" value="1"/>
</dbReference>
<dbReference type="GO" id="GO:0006310">
    <property type="term" value="P:DNA recombination"/>
    <property type="evidence" value="ECO:0007669"/>
    <property type="project" value="UniProtKB-KW"/>
</dbReference>
<reference evidence="4 5" key="1">
    <citation type="journal article" date="2020" name="Int. J. Syst. Evol. Microbiol.">
        <title>Reclassification of Streptomyces castelarensis and Streptomyces sporoclivatus as later heterotypic synonyms of Streptomyces antimycoticus.</title>
        <authorList>
            <person name="Komaki H."/>
            <person name="Tamura T."/>
        </authorList>
    </citation>
    <scope>NUCLEOTIDE SEQUENCE [LARGE SCALE GENOMIC DNA]</scope>
    <source>
        <strain evidence="4 5">NBRC 13459</strain>
    </source>
</reference>
<keyword evidence="1" id="KW-0233">DNA recombination</keyword>
<evidence type="ECO:0000256" key="2">
    <source>
        <dbReference type="SAM" id="MobiDB-lite"/>
    </source>
</evidence>
<comment type="caution">
    <text evidence="4">The sequence shown here is derived from an EMBL/GenBank/DDBJ whole genome shotgun (WGS) entry which is preliminary data.</text>
</comment>
<feature type="domain" description="Tyr recombinase" evidence="3">
    <location>
        <begin position="1"/>
        <end position="187"/>
    </location>
</feature>
<feature type="compositionally biased region" description="Basic residues" evidence="2">
    <location>
        <begin position="169"/>
        <end position="188"/>
    </location>
</feature>
<dbReference type="GO" id="GO:0015074">
    <property type="term" value="P:DNA integration"/>
    <property type="evidence" value="ECO:0007669"/>
    <property type="project" value="InterPro"/>
</dbReference>
<evidence type="ECO:0000256" key="1">
    <source>
        <dbReference type="ARBA" id="ARBA00023172"/>
    </source>
</evidence>
<dbReference type="InterPro" id="IPR002104">
    <property type="entry name" value="Integrase_catalytic"/>
</dbReference>
<name>A0A4D4KU66_STRVO</name>
<sequence>MADFVEVLIGTGIRKGEALGLHWTDVHLDEQVLYVRYTLSAINNSRLVITTPKTRSSKNWVAISPRVAAALHHQTPLTPTAPQPDDPFSRLVFTRPDGQPLRPQTLLDHFKRLAAQAKVPINTLHDLRHVAATVPITAGIPSSPSPRPCGALHPFHHCEHLLPPDPASRPRRRRSHRHSTHQSRHRPYGWHPPPLATPAPTTPRPPKPTPRPLETDLLPHYHHYFTHRIPTPTSDRDHTATTSIHNTEKAAFPSLRKRPPTCENAGRNDRI</sequence>
<accession>A0A4D4KU66</accession>
<evidence type="ECO:0000313" key="5">
    <source>
        <dbReference type="Proteomes" id="UP000301309"/>
    </source>
</evidence>
<dbReference type="GO" id="GO:0003677">
    <property type="term" value="F:DNA binding"/>
    <property type="evidence" value="ECO:0007669"/>
    <property type="project" value="InterPro"/>
</dbReference>
<evidence type="ECO:0000313" key="4">
    <source>
        <dbReference type="EMBL" id="GDY52242.1"/>
    </source>
</evidence>
<dbReference type="Proteomes" id="UP000301309">
    <property type="component" value="Unassembled WGS sequence"/>
</dbReference>
<protein>
    <recommendedName>
        <fullName evidence="3">Tyr recombinase domain-containing protein</fullName>
    </recommendedName>
</protein>